<evidence type="ECO:0000313" key="2">
    <source>
        <dbReference type="EMBL" id="BDZ77186.1"/>
    </source>
</evidence>
<dbReference type="InterPro" id="IPR000182">
    <property type="entry name" value="GNAT_dom"/>
</dbReference>
<gene>
    <name evidence="2" type="ORF">Lac1_13690</name>
</gene>
<dbReference type="PROSITE" id="PS51186">
    <property type="entry name" value="GNAT"/>
    <property type="match status" value="1"/>
</dbReference>
<keyword evidence="3" id="KW-1185">Reference proteome</keyword>
<name>A0ABM8I9Q5_9FIRM</name>
<dbReference type="Pfam" id="PF13527">
    <property type="entry name" value="Acetyltransf_9"/>
    <property type="match status" value="1"/>
</dbReference>
<reference evidence="3" key="1">
    <citation type="journal article" date="2023" name="Int. J. Syst. Evol. Microbiol.">
        <title>Claveliimonas bilis gen. nov., sp. nov., deoxycholic acid-producing bacteria isolated from human faeces, and reclassification of Sellimonas monacensis Zenner et al. 2021 as Claveliimonas monacensis comb. nov.</title>
        <authorList>
            <person name="Hisatomi A."/>
            <person name="Kastawa N.W.E.P.G."/>
            <person name="Song I."/>
            <person name="Ohkuma M."/>
            <person name="Fukiya S."/>
            <person name="Sakamoto M."/>
        </authorList>
    </citation>
    <scope>NUCLEOTIDE SEQUENCE [LARGE SCALE GENOMIC DNA]</scope>
    <source>
        <strain evidence="3">12BBH14</strain>
    </source>
</reference>
<dbReference type="Pfam" id="PF13530">
    <property type="entry name" value="SCP2_2"/>
    <property type="match status" value="1"/>
</dbReference>
<protein>
    <recommendedName>
        <fullName evidence="1">N-acetyltransferase domain-containing protein</fullName>
    </recommendedName>
</protein>
<evidence type="ECO:0000313" key="3">
    <source>
        <dbReference type="Proteomes" id="UP001305815"/>
    </source>
</evidence>
<dbReference type="PANTHER" id="PTHR37817:SF1">
    <property type="entry name" value="N-ACETYLTRANSFERASE EIS"/>
    <property type="match status" value="1"/>
</dbReference>
<dbReference type="PANTHER" id="PTHR37817">
    <property type="entry name" value="N-ACETYLTRANSFERASE EIS"/>
    <property type="match status" value="1"/>
</dbReference>
<dbReference type="Gene3D" id="3.40.630.30">
    <property type="match status" value="1"/>
</dbReference>
<sequence length="331" mass="38258">MEIRKLDPTEHSATRSLYEEVFSEDSESFVNYYYTEKTKDNIIYAVTEDGEIRSMIHLNPYDVMVNKKEEKLHYIVAVATQEPYRKRGYMAALLKESLQAMYRQGEPFTYLMPASEKIYYPHDFRTVYEQTTKYWEPSEKKADIRERRAVPKDAASMARMATAALEGNFDVYAKREEEYYVRLMKEYESDGGCLMIGEKDGEILWCCPRVSEIPKERPKIMVRLVGVRRMLLLLDLNYLTAVCFHVTDPLIEENNRCFLITGTEASGVMLMEGKEENSEGTLTVGALARLIFGAASVEEIAEEKGVKMSDRMKNELKKIVPLSRIFLNEVV</sequence>
<dbReference type="InterPro" id="IPR051554">
    <property type="entry name" value="Acetyltransferase_Eis"/>
</dbReference>
<evidence type="ECO:0000259" key="1">
    <source>
        <dbReference type="PROSITE" id="PS51186"/>
    </source>
</evidence>
<organism evidence="2 3">
    <name type="scientific">Claveliimonas bilis</name>
    <dbReference type="NCBI Taxonomy" id="3028070"/>
    <lineage>
        <taxon>Bacteria</taxon>
        <taxon>Bacillati</taxon>
        <taxon>Bacillota</taxon>
        <taxon>Clostridia</taxon>
        <taxon>Lachnospirales</taxon>
        <taxon>Lachnospiraceae</taxon>
        <taxon>Claveliimonas</taxon>
    </lineage>
</organism>
<dbReference type="InterPro" id="IPR036527">
    <property type="entry name" value="SCP2_sterol-bd_dom_sf"/>
</dbReference>
<dbReference type="Gene3D" id="3.30.1050.10">
    <property type="entry name" value="SCP2 sterol-binding domain"/>
    <property type="match status" value="1"/>
</dbReference>
<dbReference type="Proteomes" id="UP001305815">
    <property type="component" value="Chromosome"/>
</dbReference>
<accession>A0ABM8I9Q5</accession>
<dbReference type="InterPro" id="IPR025559">
    <property type="entry name" value="Eis_dom"/>
</dbReference>
<dbReference type="SUPFAM" id="SSF55718">
    <property type="entry name" value="SCP-like"/>
    <property type="match status" value="1"/>
</dbReference>
<proteinExistence type="predicted"/>
<dbReference type="EMBL" id="AP027742">
    <property type="protein sequence ID" value="BDZ77186.1"/>
    <property type="molecule type" value="Genomic_DNA"/>
</dbReference>
<dbReference type="RefSeq" id="WP_316266831.1">
    <property type="nucleotide sequence ID" value="NZ_AP027742.1"/>
</dbReference>
<feature type="domain" description="N-acetyltransferase" evidence="1">
    <location>
        <begin position="1"/>
        <end position="151"/>
    </location>
</feature>
<dbReference type="SUPFAM" id="SSF55729">
    <property type="entry name" value="Acyl-CoA N-acyltransferases (Nat)"/>
    <property type="match status" value="1"/>
</dbReference>
<dbReference type="CDD" id="cd04301">
    <property type="entry name" value="NAT_SF"/>
    <property type="match status" value="1"/>
</dbReference>
<dbReference type="InterPro" id="IPR016181">
    <property type="entry name" value="Acyl_CoA_acyltransferase"/>
</dbReference>